<dbReference type="EMBL" id="CM016552">
    <property type="protein sequence ID" value="TKW40341.1"/>
    <property type="molecule type" value="Genomic_DNA"/>
</dbReference>
<proteinExistence type="predicted"/>
<keyword evidence="3" id="KW-1185">Reference proteome</keyword>
<dbReference type="AlphaFoldDB" id="A0A4U6WCG4"/>
<reference evidence="2" key="1">
    <citation type="submission" date="2019-03" db="EMBL/GenBank/DDBJ databases">
        <title>WGS assembly of Setaria viridis.</title>
        <authorList>
            <person name="Huang P."/>
            <person name="Jenkins J."/>
            <person name="Grimwood J."/>
            <person name="Barry K."/>
            <person name="Healey A."/>
            <person name="Mamidi S."/>
            <person name="Sreedasyam A."/>
            <person name="Shu S."/>
            <person name="Feldman M."/>
            <person name="Wu J."/>
            <person name="Yu Y."/>
            <person name="Chen C."/>
            <person name="Johnson J."/>
            <person name="Rokhsar D."/>
            <person name="Baxter I."/>
            <person name="Schmutz J."/>
            <person name="Brutnell T."/>
            <person name="Kellogg E."/>
        </authorList>
    </citation>
    <scope>NUCLEOTIDE SEQUENCE [LARGE SCALE GENOMIC DNA]</scope>
</reference>
<evidence type="ECO:0000313" key="2">
    <source>
        <dbReference type="EMBL" id="TKW40341.1"/>
    </source>
</evidence>
<evidence type="ECO:0000313" key="3">
    <source>
        <dbReference type="Proteomes" id="UP000298652"/>
    </source>
</evidence>
<protein>
    <submittedName>
        <fullName evidence="2">Uncharacterized protein</fullName>
    </submittedName>
</protein>
<dbReference type="Gramene" id="TKW40341">
    <property type="protein sequence ID" value="TKW40341"/>
    <property type="gene ID" value="SEVIR_1G239100v2"/>
</dbReference>
<organism evidence="2 3">
    <name type="scientific">Setaria viridis</name>
    <name type="common">Green bristlegrass</name>
    <name type="synonym">Setaria italica subsp. viridis</name>
    <dbReference type="NCBI Taxonomy" id="4556"/>
    <lineage>
        <taxon>Eukaryota</taxon>
        <taxon>Viridiplantae</taxon>
        <taxon>Streptophyta</taxon>
        <taxon>Embryophyta</taxon>
        <taxon>Tracheophyta</taxon>
        <taxon>Spermatophyta</taxon>
        <taxon>Magnoliopsida</taxon>
        <taxon>Liliopsida</taxon>
        <taxon>Poales</taxon>
        <taxon>Poaceae</taxon>
        <taxon>PACMAD clade</taxon>
        <taxon>Panicoideae</taxon>
        <taxon>Panicodae</taxon>
        <taxon>Paniceae</taxon>
        <taxon>Cenchrinae</taxon>
        <taxon>Setaria</taxon>
    </lineage>
</organism>
<evidence type="ECO:0000256" key="1">
    <source>
        <dbReference type="SAM" id="MobiDB-lite"/>
    </source>
</evidence>
<feature type="compositionally biased region" description="Polar residues" evidence="1">
    <location>
        <begin position="106"/>
        <end position="121"/>
    </location>
</feature>
<feature type="region of interest" description="Disordered" evidence="1">
    <location>
        <begin position="61"/>
        <end position="83"/>
    </location>
</feature>
<name>A0A4U6WCG4_SETVI</name>
<feature type="compositionally biased region" description="Gly residues" evidence="1">
    <location>
        <begin position="122"/>
        <end position="142"/>
    </location>
</feature>
<feature type="region of interest" description="Disordered" evidence="1">
    <location>
        <begin position="106"/>
        <end position="154"/>
    </location>
</feature>
<dbReference type="OMA" id="EENHGWI"/>
<gene>
    <name evidence="2" type="ORF">SEVIR_1G239100v2</name>
</gene>
<sequence length="154" mass="16131">MRKEAHDSHMAKEYAQNMLQWGAMVQAHYEHLQRFMETLALHNGMPAVAVPPPWPLPPQHPTYGISVSPNPAPENAGTFGSSIRGEIPDEILRRIANGGFGVQVNATDGGSNGSPLNATNSNGGGNGGGGGLVNATPSGGGNYSPPQYDDFPLD</sequence>
<dbReference type="Proteomes" id="UP000298652">
    <property type="component" value="Chromosome 1"/>
</dbReference>
<accession>A0A4U6WCG4</accession>